<dbReference type="PROSITE" id="PS51704">
    <property type="entry name" value="GP_PDE"/>
    <property type="match status" value="1"/>
</dbReference>
<dbReference type="Proteomes" id="UP000674938">
    <property type="component" value="Unassembled WGS sequence"/>
</dbReference>
<dbReference type="CDD" id="cd08579">
    <property type="entry name" value="GDPD_memb_like"/>
    <property type="match status" value="1"/>
</dbReference>
<keyword evidence="4" id="KW-1185">Reference proteome</keyword>
<dbReference type="Gene3D" id="3.20.20.190">
    <property type="entry name" value="Phosphatidylinositol (PI) phosphodiesterase"/>
    <property type="match status" value="1"/>
</dbReference>
<evidence type="ECO:0000259" key="2">
    <source>
        <dbReference type="PROSITE" id="PS51704"/>
    </source>
</evidence>
<dbReference type="AlphaFoldDB" id="A0A940P673"/>
<dbReference type="InterPro" id="IPR030395">
    <property type="entry name" value="GP_PDE_dom"/>
</dbReference>
<dbReference type="InterPro" id="IPR018476">
    <property type="entry name" value="GlyceroP-diester-Pdiesterase_M"/>
</dbReference>
<dbReference type="Pfam" id="PF03009">
    <property type="entry name" value="GDPD"/>
    <property type="match status" value="1"/>
</dbReference>
<feature type="transmembrane region" description="Helical" evidence="1">
    <location>
        <begin position="65"/>
        <end position="87"/>
    </location>
</feature>
<keyword evidence="1" id="KW-0472">Membrane</keyword>
<evidence type="ECO:0000256" key="1">
    <source>
        <dbReference type="SAM" id="Phobius"/>
    </source>
</evidence>
<proteinExistence type="predicted"/>
<keyword evidence="1" id="KW-0812">Transmembrane</keyword>
<dbReference type="Pfam" id="PF10110">
    <property type="entry name" value="GPDPase_memb"/>
    <property type="match status" value="1"/>
</dbReference>
<feature type="transmembrane region" description="Helical" evidence="1">
    <location>
        <begin position="120"/>
        <end position="144"/>
    </location>
</feature>
<feature type="transmembrane region" description="Helical" evidence="1">
    <location>
        <begin position="254"/>
        <end position="274"/>
    </location>
</feature>
<reference evidence="3" key="1">
    <citation type="submission" date="2020-12" db="EMBL/GenBank/DDBJ databases">
        <title>Vagococcus allomyrinae sp. nov. and Enterococcus lavae sp. nov., isolated from the larvae of Allomyrina dichotoma.</title>
        <authorList>
            <person name="Lee S.D."/>
        </authorList>
    </citation>
    <scope>NUCLEOTIDE SEQUENCE</scope>
    <source>
        <strain evidence="3">BWB3-3</strain>
    </source>
</reference>
<gene>
    <name evidence="3" type="ORF">I6N95_12245</name>
</gene>
<evidence type="ECO:0000313" key="4">
    <source>
        <dbReference type="Proteomes" id="UP000674938"/>
    </source>
</evidence>
<dbReference type="InterPro" id="IPR017946">
    <property type="entry name" value="PLC-like_Pdiesterase_TIM-brl"/>
</dbReference>
<dbReference type="PANTHER" id="PTHR46211:SF8">
    <property type="entry name" value="PHOSPHODIESTERASE"/>
    <property type="match status" value="1"/>
</dbReference>
<name>A0A940P673_9ENTE</name>
<dbReference type="SUPFAM" id="SSF51695">
    <property type="entry name" value="PLC-like phosphodiesterases"/>
    <property type="match status" value="1"/>
</dbReference>
<sequence length="592" mass="67122">MTILKNVQYSFQRVLETWPDYFKSLLILQFIRVAIVLPLLSFLFYKMLSRAKIAGVTNENFSAIFSHPLALLIGLALLLLFVFFIFYELGFYILLAHNQATGQSIAFWDIAKGLNRKVRFFLSLNSLLLVGYFILIMPIVSIGLNAELTSMIKIPDFIVDELSMTTSGLIMYIGVIIVLSYIALHLLYVVYFFVTDKEATIWQAIRKSWYFSKGRSISNLVILGLLVGGYGLLLGGITFVLFLPLVFADAYLPLIAPVVAGITITVVEIFLFLFGGVIQPLVANGIVGTTREGQPFLKDIPKFKFQPKLWAQTYPKWRNVLIIGLVVFIGFNIWSAISVVYAPQTEIVAHRGFTEKGVENTIGSLKAAAEVHADVVEMDIQETRDGKFVVMHDYNLKRLAGVNEEVRNLNLAELEQLTVKQSGFQDRIPSLSDYIDVAKKERIKLLIEVKPHGHESNEMAQNLVNLLKEKNVITDFYVQSLDIKILNEIKEIEPAIQTAYVIPLNLGSLPETMHDFYVLEEFSVTESLLTQAAAMNKEVFVWTVNKEDLLRKYLRLDVDGIITNHPDLAIKLRDSQEETRTFLNRVQYLLED</sequence>
<comment type="caution">
    <text evidence="3">The sequence shown here is derived from an EMBL/GenBank/DDBJ whole genome shotgun (WGS) entry which is preliminary data.</text>
</comment>
<dbReference type="PANTHER" id="PTHR46211">
    <property type="entry name" value="GLYCEROPHOSPHORYL DIESTER PHOSPHODIESTERASE"/>
    <property type="match status" value="1"/>
</dbReference>
<feature type="domain" description="GP-PDE" evidence="2">
    <location>
        <begin position="345"/>
        <end position="573"/>
    </location>
</feature>
<accession>A0A940P673</accession>
<feature type="transmembrane region" description="Helical" evidence="1">
    <location>
        <begin position="216"/>
        <end position="242"/>
    </location>
</feature>
<protein>
    <submittedName>
        <fullName evidence="3">Glycerophosphodiester phosphodiesterase</fullName>
    </submittedName>
</protein>
<dbReference type="EMBL" id="JAEEGA010000007">
    <property type="protein sequence ID" value="MBP1041780.1"/>
    <property type="molecule type" value="Genomic_DNA"/>
</dbReference>
<feature type="transmembrane region" description="Helical" evidence="1">
    <location>
        <begin position="21"/>
        <end position="45"/>
    </location>
</feature>
<feature type="transmembrane region" description="Helical" evidence="1">
    <location>
        <begin position="320"/>
        <end position="341"/>
    </location>
</feature>
<dbReference type="GO" id="GO:0008081">
    <property type="term" value="F:phosphoric diester hydrolase activity"/>
    <property type="evidence" value="ECO:0007669"/>
    <property type="project" value="InterPro"/>
</dbReference>
<dbReference type="RefSeq" id="WP_209528270.1">
    <property type="nucleotide sequence ID" value="NZ_JAEEGA010000007.1"/>
</dbReference>
<feature type="transmembrane region" description="Helical" evidence="1">
    <location>
        <begin position="169"/>
        <end position="195"/>
    </location>
</feature>
<keyword evidence="1" id="KW-1133">Transmembrane helix</keyword>
<organism evidence="3 4">
    <name type="scientific">Vagococcus allomyrinae</name>
    <dbReference type="NCBI Taxonomy" id="2794353"/>
    <lineage>
        <taxon>Bacteria</taxon>
        <taxon>Bacillati</taxon>
        <taxon>Bacillota</taxon>
        <taxon>Bacilli</taxon>
        <taxon>Lactobacillales</taxon>
        <taxon>Enterococcaceae</taxon>
        <taxon>Vagococcus</taxon>
    </lineage>
</organism>
<evidence type="ECO:0000313" key="3">
    <source>
        <dbReference type="EMBL" id="MBP1041780.1"/>
    </source>
</evidence>
<dbReference type="GO" id="GO:0006629">
    <property type="term" value="P:lipid metabolic process"/>
    <property type="evidence" value="ECO:0007669"/>
    <property type="project" value="InterPro"/>
</dbReference>